<dbReference type="InterPro" id="IPR001611">
    <property type="entry name" value="Leu-rich_rpt"/>
</dbReference>
<dbReference type="Gene3D" id="3.80.10.10">
    <property type="entry name" value="Ribonuclease Inhibitor"/>
    <property type="match status" value="5"/>
</dbReference>
<sequence length="790" mass="88149">MDPTQKFLLFLLVGVAATLSLATNSPVPQWPASCTPREREALLAFKRGITGDPAGRLTSWKRGSHDCCQWRGVRCSNLTGHVLELHLRNNFPRYDEATALVGHISTSLISLEHLEHLDLSNNNLVGPAGRFPRFVSSLRNLIYINFSGMPLTGMVPPQLGNITKLQYLDLSHGIGMYSTDIQWLTNIPALRYLGLSNVNLSRVSDWPRVVDMNSYLIVLDLSGCSLTSASQSFSQLNLTRLEKLDLSYNNFNQPLASCWFWNLTSLTYLDLTMNTLSGQFPDSLGDMKALQVFKFWSNGHSIIMPNLLRNLCNLEILDLGGLRSCNITELLDSLMHCLTKRIRKLYLWNNNITGTLPTGVGKFTSLDTLDLSDNQLTGSVPYEISMLTSLAKINLSLNNLTGEITKEHLAGLKSLKSIDLYYNPYLKIVLGDEWLPPFRLEVARFGSCQLGPMFPSWLQWMVDIKVLDIYNTGINDQLPHWFWTIFSRATELVMSSNKISGSLPTNMETMSLEHLLLGSNQITGVIPILPPNLIWLEIQNNMLSGSVASKTFGAPQLGFMDLSSNNITGPIPGSICELLNLDYLNLANNHLEGEFPRCIGFKNLELFHLNNNSLSGKVPSFLKGCKRLKYLDLSQNKFHGRLPSWIGDLPNVERIILNNNLLSGHIPTSITNLTNLQHLDLSQNKFHGRLSSWIGDLPAIQILLVNNNSFSGLSGKVPSFLKGCKQLKYLDLSHNKFHGRLPSWIGDFPEVQILILNNNSFSGHIPTSITDLAKLIQLNLANNNISGVLP</sequence>
<comment type="subcellular location">
    <subcellularLocation>
        <location evidence="1">Cell membrane</location>
        <topology evidence="1">Single-pass type I membrane protein</topology>
    </subcellularLocation>
</comment>
<dbReference type="GO" id="GO:0005886">
    <property type="term" value="C:plasma membrane"/>
    <property type="evidence" value="ECO:0007669"/>
    <property type="project" value="UniProtKB-SubCell"/>
</dbReference>
<dbReference type="FunFam" id="3.80.10.10:FF:001018">
    <property type="entry name" value="LRR receptor-like serine/threonine-protein kinase EFR"/>
    <property type="match status" value="1"/>
</dbReference>
<dbReference type="Pfam" id="PF13855">
    <property type="entry name" value="LRR_8"/>
    <property type="match status" value="3"/>
</dbReference>
<evidence type="ECO:0000256" key="11">
    <source>
        <dbReference type="SAM" id="SignalP"/>
    </source>
</evidence>
<keyword evidence="8" id="KW-1133">Transmembrane helix</keyword>
<accession>A0A0E0F6Q5</accession>
<dbReference type="HOGENOM" id="CLU_000288_18_3_1"/>
<comment type="similarity">
    <text evidence="2">Belongs to the RLP family.</text>
</comment>
<feature type="signal peptide" evidence="11">
    <location>
        <begin position="1"/>
        <end position="22"/>
    </location>
</feature>
<keyword evidence="3" id="KW-1003">Cell membrane</keyword>
<keyword evidence="4" id="KW-0433">Leucine-rich repeat</keyword>
<evidence type="ECO:0000313" key="13">
    <source>
        <dbReference type="EnsemblPlants" id="OMERI11G13970.1"/>
    </source>
</evidence>
<evidence type="ECO:0000256" key="5">
    <source>
        <dbReference type="ARBA" id="ARBA00022692"/>
    </source>
</evidence>
<dbReference type="GO" id="GO:0009791">
    <property type="term" value="P:post-embryonic development"/>
    <property type="evidence" value="ECO:0007669"/>
    <property type="project" value="UniProtKB-ARBA"/>
</dbReference>
<name>A0A0E0F6Q5_9ORYZ</name>
<evidence type="ECO:0000256" key="9">
    <source>
        <dbReference type="ARBA" id="ARBA00023136"/>
    </source>
</evidence>
<dbReference type="Pfam" id="PF08263">
    <property type="entry name" value="LRRNT_2"/>
    <property type="match status" value="1"/>
</dbReference>
<dbReference type="EnsemblPlants" id="OMERI11G13970.1">
    <property type="protein sequence ID" value="OMERI11G13970.1"/>
    <property type="gene ID" value="OMERI11G13970"/>
</dbReference>
<dbReference type="SUPFAM" id="SSF52058">
    <property type="entry name" value="L domain-like"/>
    <property type="match status" value="3"/>
</dbReference>
<reference evidence="13" key="1">
    <citation type="submission" date="2015-04" db="UniProtKB">
        <authorList>
            <consortium name="EnsemblPlants"/>
        </authorList>
    </citation>
    <scope>IDENTIFICATION</scope>
</reference>
<dbReference type="InterPro" id="IPR032675">
    <property type="entry name" value="LRR_dom_sf"/>
</dbReference>
<evidence type="ECO:0000259" key="12">
    <source>
        <dbReference type="Pfam" id="PF08263"/>
    </source>
</evidence>
<dbReference type="PANTHER" id="PTHR48063:SF90">
    <property type="entry name" value="OS11G0565920 PROTEIN"/>
    <property type="match status" value="1"/>
</dbReference>
<dbReference type="Pfam" id="PF00560">
    <property type="entry name" value="LRR_1"/>
    <property type="match status" value="5"/>
</dbReference>
<keyword evidence="10" id="KW-0325">Glycoprotein</keyword>
<keyword evidence="6 11" id="KW-0732">Signal</keyword>
<feature type="chain" id="PRO_5002358850" description="Leucine-rich repeat-containing N-terminal plant-type domain-containing protein" evidence="11">
    <location>
        <begin position="23"/>
        <end position="790"/>
    </location>
</feature>
<dbReference type="Proteomes" id="UP000008021">
    <property type="component" value="Chromosome 11"/>
</dbReference>
<dbReference type="FunFam" id="3.80.10.10:FF:000233">
    <property type="entry name" value="Leucine-rich repeat receptor-like protein kinase TDR"/>
    <property type="match status" value="1"/>
</dbReference>
<dbReference type="InterPro" id="IPR013210">
    <property type="entry name" value="LRR_N_plant-typ"/>
</dbReference>
<evidence type="ECO:0000256" key="8">
    <source>
        <dbReference type="ARBA" id="ARBA00022989"/>
    </source>
</evidence>
<keyword evidence="5" id="KW-0812">Transmembrane</keyword>
<keyword evidence="7" id="KW-0677">Repeat</keyword>
<evidence type="ECO:0000256" key="2">
    <source>
        <dbReference type="ARBA" id="ARBA00009592"/>
    </source>
</evidence>
<evidence type="ECO:0000256" key="6">
    <source>
        <dbReference type="ARBA" id="ARBA00022729"/>
    </source>
</evidence>
<protein>
    <recommendedName>
        <fullName evidence="12">Leucine-rich repeat-containing N-terminal plant-type domain-containing protein</fullName>
    </recommendedName>
</protein>
<dbReference type="STRING" id="40149.A0A0E0F6Q5"/>
<evidence type="ECO:0000256" key="4">
    <source>
        <dbReference type="ARBA" id="ARBA00022614"/>
    </source>
</evidence>
<dbReference type="FunFam" id="3.80.10.10:FF:000649">
    <property type="entry name" value="Leucine Rich Repeat family protein"/>
    <property type="match status" value="1"/>
</dbReference>
<reference evidence="13" key="2">
    <citation type="submission" date="2018-05" db="EMBL/GenBank/DDBJ databases">
        <title>OmerRS3 (Oryza meridionalis Reference Sequence Version 3).</title>
        <authorList>
            <person name="Zhang J."/>
            <person name="Kudrna D."/>
            <person name="Lee S."/>
            <person name="Talag J."/>
            <person name="Welchert J."/>
            <person name="Wing R.A."/>
        </authorList>
    </citation>
    <scope>NUCLEOTIDE SEQUENCE [LARGE SCALE GENOMIC DNA]</scope>
    <source>
        <strain evidence="13">cv. OR44</strain>
    </source>
</reference>
<dbReference type="Gramene" id="OMERI11G13970.1">
    <property type="protein sequence ID" value="OMERI11G13970.1"/>
    <property type="gene ID" value="OMERI11G13970"/>
</dbReference>
<evidence type="ECO:0000256" key="7">
    <source>
        <dbReference type="ARBA" id="ARBA00022737"/>
    </source>
</evidence>
<dbReference type="PANTHER" id="PTHR48063">
    <property type="entry name" value="LRR RECEPTOR-LIKE KINASE"/>
    <property type="match status" value="1"/>
</dbReference>
<dbReference type="Pfam" id="PF13516">
    <property type="entry name" value="LRR_6"/>
    <property type="match status" value="1"/>
</dbReference>
<keyword evidence="9" id="KW-0472">Membrane</keyword>
<evidence type="ECO:0000256" key="3">
    <source>
        <dbReference type="ARBA" id="ARBA00022475"/>
    </source>
</evidence>
<dbReference type="eggNOG" id="KOG0619">
    <property type="taxonomic scope" value="Eukaryota"/>
</dbReference>
<feature type="domain" description="Leucine-rich repeat-containing N-terminal plant-type" evidence="12">
    <location>
        <begin position="37"/>
        <end position="76"/>
    </location>
</feature>
<dbReference type="InterPro" id="IPR046956">
    <property type="entry name" value="RLP23-like"/>
</dbReference>
<organism evidence="13">
    <name type="scientific">Oryza meridionalis</name>
    <dbReference type="NCBI Taxonomy" id="40149"/>
    <lineage>
        <taxon>Eukaryota</taxon>
        <taxon>Viridiplantae</taxon>
        <taxon>Streptophyta</taxon>
        <taxon>Embryophyta</taxon>
        <taxon>Tracheophyta</taxon>
        <taxon>Spermatophyta</taxon>
        <taxon>Magnoliopsida</taxon>
        <taxon>Liliopsida</taxon>
        <taxon>Poales</taxon>
        <taxon>Poaceae</taxon>
        <taxon>BOP clade</taxon>
        <taxon>Oryzoideae</taxon>
        <taxon>Oryzeae</taxon>
        <taxon>Oryzinae</taxon>
        <taxon>Oryza</taxon>
    </lineage>
</organism>
<dbReference type="AlphaFoldDB" id="A0A0E0F6Q5"/>
<evidence type="ECO:0000256" key="10">
    <source>
        <dbReference type="ARBA" id="ARBA00023180"/>
    </source>
</evidence>
<proteinExistence type="inferred from homology"/>
<dbReference type="SMART" id="SM00369">
    <property type="entry name" value="LRR_TYP"/>
    <property type="match status" value="6"/>
</dbReference>
<dbReference type="PRINTS" id="PR00019">
    <property type="entry name" value="LEURICHRPT"/>
</dbReference>
<evidence type="ECO:0000256" key="1">
    <source>
        <dbReference type="ARBA" id="ARBA00004251"/>
    </source>
</evidence>
<dbReference type="InterPro" id="IPR003591">
    <property type="entry name" value="Leu-rich_rpt_typical-subtyp"/>
</dbReference>
<keyword evidence="14" id="KW-1185">Reference proteome</keyword>
<evidence type="ECO:0000313" key="14">
    <source>
        <dbReference type="Proteomes" id="UP000008021"/>
    </source>
</evidence>